<dbReference type="InterPro" id="IPR022477">
    <property type="entry name" value="Spore_YqfC"/>
</dbReference>
<dbReference type="OrthoDB" id="2989236at2"/>
<gene>
    <name evidence="1" type="primary">yqfC</name>
    <name evidence="1" type="ORF">DQX05_04355</name>
</gene>
<protein>
    <submittedName>
        <fullName evidence="1">Sporulation protein YqfC</fullName>
    </submittedName>
</protein>
<name>A0A3A3GML7_PANTH</name>
<accession>A0A3A3GML7</accession>
<evidence type="ECO:0000313" key="2">
    <source>
        <dbReference type="Proteomes" id="UP000266177"/>
    </source>
</evidence>
<dbReference type="RefSeq" id="WP_119791180.1">
    <property type="nucleotide sequence ID" value="NZ_QYZD01000002.1"/>
</dbReference>
<dbReference type="EMBL" id="QYZD01000002">
    <property type="protein sequence ID" value="RJG26127.1"/>
    <property type="molecule type" value="Genomic_DNA"/>
</dbReference>
<organism evidence="1 2">
    <name type="scientific">Paenibacillus thiaminolyticus</name>
    <name type="common">Bacillus thiaminolyticus</name>
    <dbReference type="NCBI Taxonomy" id="49283"/>
    <lineage>
        <taxon>Bacteria</taxon>
        <taxon>Bacillati</taxon>
        <taxon>Bacillota</taxon>
        <taxon>Bacilli</taxon>
        <taxon>Bacillales</taxon>
        <taxon>Paenibacillaceae</taxon>
        <taxon>Paenibacillus</taxon>
    </lineage>
</organism>
<sequence length="97" mass="11013">MSRIARKLRQLSVNWFDLPQDMITDMPRLVMTGNRKLVVENHQGILHFSDQHMRLALAAGQLEVYGTNLTIRAIYTEEICIEGVINDIKYHGTGGTS</sequence>
<dbReference type="InterPro" id="IPR038705">
    <property type="entry name" value="YabP_sf"/>
</dbReference>
<dbReference type="NCBIfam" id="TIGR02856">
    <property type="entry name" value="spore_yqfC"/>
    <property type="match status" value="1"/>
</dbReference>
<dbReference type="InterPro" id="IPR022476">
    <property type="entry name" value="Spore_YabP/YqfC"/>
</dbReference>
<comment type="caution">
    <text evidence="1">The sequence shown here is derived from an EMBL/GenBank/DDBJ whole genome shotgun (WGS) entry which is preliminary data.</text>
</comment>
<dbReference type="AlphaFoldDB" id="A0A3A3GML7"/>
<proteinExistence type="predicted"/>
<dbReference type="Pfam" id="PF07873">
    <property type="entry name" value="YabP"/>
    <property type="match status" value="1"/>
</dbReference>
<reference evidence="1 2" key="1">
    <citation type="submission" date="2018-09" db="EMBL/GenBank/DDBJ databases">
        <title>Paenibacillus SK2017-BO5.</title>
        <authorList>
            <person name="Piskunova J.V."/>
            <person name="Dubiley S.A."/>
            <person name="Severinov K.V."/>
        </authorList>
    </citation>
    <scope>NUCLEOTIDE SEQUENCE [LARGE SCALE GENOMIC DNA]</scope>
    <source>
        <strain evidence="1 2">BO5</strain>
    </source>
</reference>
<evidence type="ECO:0000313" key="1">
    <source>
        <dbReference type="EMBL" id="RJG26127.1"/>
    </source>
</evidence>
<dbReference type="Gene3D" id="2.60.40.2000">
    <property type="match status" value="1"/>
</dbReference>
<dbReference type="Proteomes" id="UP000266177">
    <property type="component" value="Unassembled WGS sequence"/>
</dbReference>